<feature type="transmembrane region" description="Helical" evidence="6">
    <location>
        <begin position="37"/>
        <end position="57"/>
    </location>
</feature>
<feature type="transmembrane region" description="Helical" evidence="6">
    <location>
        <begin position="91"/>
        <end position="123"/>
    </location>
</feature>
<dbReference type="AlphaFoldDB" id="A0AAV9GXL7"/>
<keyword evidence="3 6" id="KW-0812">Transmembrane</keyword>
<evidence type="ECO:0000256" key="4">
    <source>
        <dbReference type="ARBA" id="ARBA00022989"/>
    </source>
</evidence>
<name>A0AAV9GXL7_9PEZI</name>
<keyword evidence="8" id="KW-1185">Reference proteome</keyword>
<gene>
    <name evidence="7" type="ORF">QBC34DRAFT_423078</name>
</gene>
<organism evidence="7 8">
    <name type="scientific">Podospora aff. communis PSN243</name>
    <dbReference type="NCBI Taxonomy" id="3040156"/>
    <lineage>
        <taxon>Eukaryota</taxon>
        <taxon>Fungi</taxon>
        <taxon>Dikarya</taxon>
        <taxon>Ascomycota</taxon>
        <taxon>Pezizomycotina</taxon>
        <taxon>Sordariomycetes</taxon>
        <taxon>Sordariomycetidae</taxon>
        <taxon>Sordariales</taxon>
        <taxon>Podosporaceae</taxon>
        <taxon>Podospora</taxon>
    </lineage>
</organism>
<dbReference type="Pfam" id="PF13520">
    <property type="entry name" value="AA_permease_2"/>
    <property type="match status" value="1"/>
</dbReference>
<evidence type="ECO:0000256" key="3">
    <source>
        <dbReference type="ARBA" id="ARBA00022692"/>
    </source>
</evidence>
<dbReference type="GO" id="GO:0016020">
    <property type="term" value="C:membrane"/>
    <property type="evidence" value="ECO:0007669"/>
    <property type="project" value="UniProtKB-SubCell"/>
</dbReference>
<keyword evidence="4 6" id="KW-1133">Transmembrane helix</keyword>
<sequence length="124" mass="13607">MPPRTSSWGDPASIIASPIGQLVVQIFCSAMGKSPAIFFAIAAFIIMNFVCITAQQARSRTVWAFSRDRMLPLSHIWHRLWPRTNTPAASVWIYSLLCVLINLIGLGSYITIAAISNLCAIALD</sequence>
<evidence type="ECO:0000256" key="1">
    <source>
        <dbReference type="ARBA" id="ARBA00004141"/>
    </source>
</evidence>
<evidence type="ECO:0000313" key="8">
    <source>
        <dbReference type="Proteomes" id="UP001321760"/>
    </source>
</evidence>
<dbReference type="Gene3D" id="1.20.1740.10">
    <property type="entry name" value="Amino acid/polyamine transporter I"/>
    <property type="match status" value="1"/>
</dbReference>
<keyword evidence="2" id="KW-0813">Transport</keyword>
<comment type="subcellular location">
    <subcellularLocation>
        <location evidence="1">Membrane</location>
        <topology evidence="1">Multi-pass membrane protein</topology>
    </subcellularLocation>
</comment>
<dbReference type="PANTHER" id="PTHR45649">
    <property type="entry name" value="AMINO-ACID PERMEASE BAT1"/>
    <property type="match status" value="1"/>
</dbReference>
<keyword evidence="5 6" id="KW-0472">Membrane</keyword>
<dbReference type="GO" id="GO:0022857">
    <property type="term" value="F:transmembrane transporter activity"/>
    <property type="evidence" value="ECO:0007669"/>
    <property type="project" value="InterPro"/>
</dbReference>
<protein>
    <recommendedName>
        <fullName evidence="9">Amino acid permease/ SLC12A domain-containing protein</fullName>
    </recommendedName>
</protein>
<reference evidence="7" key="2">
    <citation type="submission" date="2023-05" db="EMBL/GenBank/DDBJ databases">
        <authorList>
            <consortium name="Lawrence Berkeley National Laboratory"/>
            <person name="Steindorff A."/>
            <person name="Hensen N."/>
            <person name="Bonometti L."/>
            <person name="Westerberg I."/>
            <person name="Brannstrom I.O."/>
            <person name="Guillou S."/>
            <person name="Cros-Aarteil S."/>
            <person name="Calhoun S."/>
            <person name="Haridas S."/>
            <person name="Kuo A."/>
            <person name="Mondo S."/>
            <person name="Pangilinan J."/>
            <person name="Riley R."/>
            <person name="Labutti K."/>
            <person name="Andreopoulos B."/>
            <person name="Lipzen A."/>
            <person name="Chen C."/>
            <person name="Yanf M."/>
            <person name="Daum C."/>
            <person name="Ng V."/>
            <person name="Clum A."/>
            <person name="Ohm R."/>
            <person name="Martin F."/>
            <person name="Silar P."/>
            <person name="Natvig D."/>
            <person name="Lalanne C."/>
            <person name="Gautier V."/>
            <person name="Ament-Velasquez S.L."/>
            <person name="Kruys A."/>
            <person name="Hutchinson M.I."/>
            <person name="Powell A.J."/>
            <person name="Barry K."/>
            <person name="Miller A.N."/>
            <person name="Grigoriev I.V."/>
            <person name="Debuchy R."/>
            <person name="Gladieux P."/>
            <person name="Thoren M.H."/>
            <person name="Johannesson H."/>
        </authorList>
    </citation>
    <scope>NUCLEOTIDE SEQUENCE</scope>
    <source>
        <strain evidence="7">PSN243</strain>
    </source>
</reference>
<dbReference type="PANTHER" id="PTHR45649:SF9">
    <property type="entry name" value="AMINO-ACID PERMEASE 2"/>
    <property type="match status" value="1"/>
</dbReference>
<comment type="caution">
    <text evidence="7">The sequence shown here is derived from an EMBL/GenBank/DDBJ whole genome shotgun (WGS) entry which is preliminary data.</text>
</comment>
<evidence type="ECO:0000256" key="6">
    <source>
        <dbReference type="SAM" id="Phobius"/>
    </source>
</evidence>
<evidence type="ECO:0000256" key="2">
    <source>
        <dbReference type="ARBA" id="ARBA00022448"/>
    </source>
</evidence>
<evidence type="ECO:0000256" key="5">
    <source>
        <dbReference type="ARBA" id="ARBA00023136"/>
    </source>
</evidence>
<accession>A0AAV9GXL7</accession>
<dbReference type="Proteomes" id="UP001321760">
    <property type="component" value="Unassembled WGS sequence"/>
</dbReference>
<reference evidence="7" key="1">
    <citation type="journal article" date="2023" name="Mol. Phylogenet. Evol.">
        <title>Genome-scale phylogeny and comparative genomics of the fungal order Sordariales.</title>
        <authorList>
            <person name="Hensen N."/>
            <person name="Bonometti L."/>
            <person name="Westerberg I."/>
            <person name="Brannstrom I.O."/>
            <person name="Guillou S."/>
            <person name="Cros-Aarteil S."/>
            <person name="Calhoun S."/>
            <person name="Haridas S."/>
            <person name="Kuo A."/>
            <person name="Mondo S."/>
            <person name="Pangilinan J."/>
            <person name="Riley R."/>
            <person name="LaButti K."/>
            <person name="Andreopoulos B."/>
            <person name="Lipzen A."/>
            <person name="Chen C."/>
            <person name="Yan M."/>
            <person name="Daum C."/>
            <person name="Ng V."/>
            <person name="Clum A."/>
            <person name="Steindorff A."/>
            <person name="Ohm R.A."/>
            <person name="Martin F."/>
            <person name="Silar P."/>
            <person name="Natvig D.O."/>
            <person name="Lalanne C."/>
            <person name="Gautier V."/>
            <person name="Ament-Velasquez S.L."/>
            <person name="Kruys A."/>
            <person name="Hutchinson M.I."/>
            <person name="Powell A.J."/>
            <person name="Barry K."/>
            <person name="Miller A.N."/>
            <person name="Grigoriev I.V."/>
            <person name="Debuchy R."/>
            <person name="Gladieux P."/>
            <person name="Hiltunen Thoren M."/>
            <person name="Johannesson H."/>
        </authorList>
    </citation>
    <scope>NUCLEOTIDE SEQUENCE</scope>
    <source>
        <strain evidence="7">PSN243</strain>
    </source>
</reference>
<evidence type="ECO:0008006" key="9">
    <source>
        <dbReference type="Google" id="ProtNLM"/>
    </source>
</evidence>
<proteinExistence type="predicted"/>
<dbReference type="InterPro" id="IPR002293">
    <property type="entry name" value="AA/rel_permease1"/>
</dbReference>
<dbReference type="EMBL" id="MU865924">
    <property type="protein sequence ID" value="KAK4452420.1"/>
    <property type="molecule type" value="Genomic_DNA"/>
</dbReference>
<evidence type="ECO:0000313" key="7">
    <source>
        <dbReference type="EMBL" id="KAK4452420.1"/>
    </source>
</evidence>